<comment type="caution">
    <text evidence="12">The sequence shown here is derived from an EMBL/GenBank/DDBJ whole genome shotgun (WGS) entry which is preliminary data.</text>
</comment>
<keyword evidence="2 7" id="KW-0699">rRNA-binding</keyword>
<name>A0A1F5FHW5_9BACT</name>
<dbReference type="InterPro" id="IPR001063">
    <property type="entry name" value="Ribosomal_uL22"/>
</dbReference>
<dbReference type="HAMAP" id="MF_01331_B">
    <property type="entry name" value="Ribosomal_uL22_B"/>
    <property type="match status" value="1"/>
</dbReference>
<dbReference type="GO" id="GO:0015934">
    <property type="term" value="C:large ribosomal subunit"/>
    <property type="evidence" value="ECO:0007669"/>
    <property type="project" value="InterPro"/>
</dbReference>
<reference evidence="12 13" key="1">
    <citation type="journal article" date="2016" name="Nat. Commun.">
        <title>Thousands of microbial genomes shed light on interconnected biogeochemical processes in an aquifer system.</title>
        <authorList>
            <person name="Anantharaman K."/>
            <person name="Brown C.T."/>
            <person name="Hug L.A."/>
            <person name="Sharon I."/>
            <person name="Castelle C.J."/>
            <person name="Probst A.J."/>
            <person name="Thomas B.C."/>
            <person name="Singh A."/>
            <person name="Wilkins M.J."/>
            <person name="Karaoz U."/>
            <person name="Brodie E.L."/>
            <person name="Williams K.H."/>
            <person name="Hubbard S.S."/>
            <person name="Banfield J.F."/>
        </authorList>
    </citation>
    <scope>NUCLEOTIDE SEQUENCE [LARGE SCALE GENOMIC DNA]</scope>
</reference>
<evidence type="ECO:0000256" key="3">
    <source>
        <dbReference type="ARBA" id="ARBA00022884"/>
    </source>
</evidence>
<dbReference type="GO" id="GO:0003735">
    <property type="term" value="F:structural constituent of ribosome"/>
    <property type="evidence" value="ECO:0007669"/>
    <property type="project" value="InterPro"/>
</dbReference>
<dbReference type="CDD" id="cd00336">
    <property type="entry name" value="Ribosomal_L22"/>
    <property type="match status" value="1"/>
</dbReference>
<gene>
    <name evidence="7" type="primary">rplV</name>
    <name evidence="12" type="ORF">A2368_01045</name>
</gene>
<keyword evidence="3 7" id="KW-0694">RNA-binding</keyword>
<keyword evidence="5 7" id="KW-0687">Ribonucleoprotein</keyword>
<organism evidence="12 13">
    <name type="scientific">Candidatus Collierbacteria bacterium RIFOXYB1_FULL_49_13</name>
    <dbReference type="NCBI Taxonomy" id="1817728"/>
    <lineage>
        <taxon>Bacteria</taxon>
        <taxon>Candidatus Collieribacteriota</taxon>
    </lineage>
</organism>
<sequence>MLVKASASHLPITPRKVQLVAFAIKHMKPAEAVTVLSYLNKNAASYLMKVIMQAVANAKNNHHLAPESLSFDQIIITKGMTLKRFNAGARGRGKPYQRLRSHVTVILKSRPEDDQPLVGPTPPTPITPIKKSKSKK</sequence>
<proteinExistence type="inferred from homology"/>
<comment type="similarity">
    <text evidence="1 7 8">Belongs to the universal ribosomal protein uL22 family.</text>
</comment>
<dbReference type="NCBIfam" id="TIGR01044">
    <property type="entry name" value="rplV_bact"/>
    <property type="match status" value="1"/>
</dbReference>
<dbReference type="PANTHER" id="PTHR13501:SF8">
    <property type="entry name" value="LARGE RIBOSOMAL SUBUNIT PROTEIN UL22M"/>
    <property type="match status" value="1"/>
</dbReference>
<accession>A0A1F5FHW5</accession>
<dbReference type="InterPro" id="IPR047867">
    <property type="entry name" value="Ribosomal_uL22_bac/org-type"/>
</dbReference>
<evidence type="ECO:0000256" key="4">
    <source>
        <dbReference type="ARBA" id="ARBA00022980"/>
    </source>
</evidence>
<evidence type="ECO:0000256" key="2">
    <source>
        <dbReference type="ARBA" id="ARBA00022730"/>
    </source>
</evidence>
<comment type="function">
    <text evidence="7">The globular domain of the protein is located near the polypeptide exit tunnel on the outside of the subunit, while an extended beta-hairpin is found that lines the wall of the exit tunnel in the center of the 70S ribosome.</text>
</comment>
<evidence type="ECO:0000256" key="8">
    <source>
        <dbReference type="RuleBase" id="RU004005"/>
    </source>
</evidence>
<evidence type="ECO:0000256" key="6">
    <source>
        <dbReference type="ARBA" id="ARBA00035207"/>
    </source>
</evidence>
<keyword evidence="4 7" id="KW-0689">Ribosomal protein</keyword>
<feature type="region of interest" description="Disordered" evidence="11">
    <location>
        <begin position="110"/>
        <end position="136"/>
    </location>
</feature>
<evidence type="ECO:0000256" key="5">
    <source>
        <dbReference type="ARBA" id="ARBA00023274"/>
    </source>
</evidence>
<evidence type="ECO:0000313" key="12">
    <source>
        <dbReference type="EMBL" id="OGD79134.1"/>
    </source>
</evidence>
<dbReference type="EMBL" id="MFAM01000026">
    <property type="protein sequence ID" value="OGD79134.1"/>
    <property type="molecule type" value="Genomic_DNA"/>
</dbReference>
<evidence type="ECO:0000256" key="9">
    <source>
        <dbReference type="RuleBase" id="RU004006"/>
    </source>
</evidence>
<comment type="function">
    <text evidence="7 10">This protein binds specifically to 23S rRNA; its binding is stimulated by other ribosomal proteins, e.g., L4, L17, and L20. It is important during the early stages of 50S assembly. It makes multiple contacts with different domains of the 23S rRNA in the assembled 50S subunit and ribosome.</text>
</comment>
<dbReference type="InterPro" id="IPR036394">
    <property type="entry name" value="Ribosomal_uL22_sf"/>
</dbReference>
<dbReference type="PANTHER" id="PTHR13501">
    <property type="entry name" value="CHLOROPLAST 50S RIBOSOMAL PROTEIN L22-RELATED"/>
    <property type="match status" value="1"/>
</dbReference>
<dbReference type="GO" id="GO:0006412">
    <property type="term" value="P:translation"/>
    <property type="evidence" value="ECO:0007669"/>
    <property type="project" value="UniProtKB-UniRule"/>
</dbReference>
<dbReference type="InterPro" id="IPR005727">
    <property type="entry name" value="Ribosomal_uL22_bac/chlpt-type"/>
</dbReference>
<evidence type="ECO:0000313" key="13">
    <source>
        <dbReference type="Proteomes" id="UP000176682"/>
    </source>
</evidence>
<dbReference type="Gene3D" id="3.90.470.10">
    <property type="entry name" value="Ribosomal protein L22/L17"/>
    <property type="match status" value="1"/>
</dbReference>
<dbReference type="Pfam" id="PF00237">
    <property type="entry name" value="Ribosomal_L22"/>
    <property type="match status" value="1"/>
</dbReference>
<dbReference type="GO" id="GO:0019843">
    <property type="term" value="F:rRNA binding"/>
    <property type="evidence" value="ECO:0007669"/>
    <property type="project" value="UniProtKB-UniRule"/>
</dbReference>
<evidence type="ECO:0000256" key="10">
    <source>
        <dbReference type="RuleBase" id="RU004008"/>
    </source>
</evidence>
<dbReference type="SUPFAM" id="SSF54843">
    <property type="entry name" value="Ribosomal protein L22"/>
    <property type="match status" value="1"/>
</dbReference>
<evidence type="ECO:0000256" key="7">
    <source>
        <dbReference type="HAMAP-Rule" id="MF_01331"/>
    </source>
</evidence>
<comment type="subunit">
    <text evidence="7 9">Part of the 50S ribosomal subunit.</text>
</comment>
<dbReference type="AlphaFoldDB" id="A0A1F5FHW5"/>
<evidence type="ECO:0000256" key="1">
    <source>
        <dbReference type="ARBA" id="ARBA00009451"/>
    </source>
</evidence>
<dbReference type="Proteomes" id="UP000176682">
    <property type="component" value="Unassembled WGS sequence"/>
</dbReference>
<protein>
    <recommendedName>
        <fullName evidence="6 7">Large ribosomal subunit protein uL22</fullName>
    </recommendedName>
</protein>
<evidence type="ECO:0000256" key="11">
    <source>
        <dbReference type="SAM" id="MobiDB-lite"/>
    </source>
</evidence>